<name>A0A9P4LLC4_9PLEO</name>
<evidence type="ECO:0000256" key="1">
    <source>
        <dbReference type="ARBA" id="ARBA00022729"/>
    </source>
</evidence>
<dbReference type="PROSITE" id="PS51164">
    <property type="entry name" value="CBM1_2"/>
    <property type="match status" value="1"/>
</dbReference>
<feature type="region of interest" description="Disordered" evidence="2">
    <location>
        <begin position="44"/>
        <end position="97"/>
    </location>
</feature>
<evidence type="ECO:0000313" key="5">
    <source>
        <dbReference type="EMBL" id="KAF2029070.1"/>
    </source>
</evidence>
<sequence length="143" mass="15169">MQLTTLALAVSVLSSLTFAAPTNNHALVPRQTYIITCIGGRCNDGSSSTPTPKPSTSKKPDPPKTTPMPTPSKTIKTTLKSTIQPTKTGGEETGPSSTACPVPLYYQCGGYYDGKPWTGCTECDKGAKCVVQNDFYNQCVAEE</sequence>
<feature type="domain" description="CBM1" evidence="4">
    <location>
        <begin position="100"/>
        <end position="140"/>
    </location>
</feature>
<reference evidence="5" key="1">
    <citation type="journal article" date="2020" name="Stud. Mycol.">
        <title>101 Dothideomycetes genomes: a test case for predicting lifestyles and emergence of pathogens.</title>
        <authorList>
            <person name="Haridas S."/>
            <person name="Albert R."/>
            <person name="Binder M."/>
            <person name="Bloem J."/>
            <person name="Labutti K."/>
            <person name="Salamov A."/>
            <person name="Andreopoulos B."/>
            <person name="Baker S."/>
            <person name="Barry K."/>
            <person name="Bills G."/>
            <person name="Bluhm B."/>
            <person name="Cannon C."/>
            <person name="Castanera R."/>
            <person name="Culley D."/>
            <person name="Daum C."/>
            <person name="Ezra D."/>
            <person name="Gonzalez J."/>
            <person name="Henrissat B."/>
            <person name="Kuo A."/>
            <person name="Liang C."/>
            <person name="Lipzen A."/>
            <person name="Lutzoni F."/>
            <person name="Magnuson J."/>
            <person name="Mondo S."/>
            <person name="Nolan M."/>
            <person name="Ohm R."/>
            <person name="Pangilinan J."/>
            <person name="Park H.-J."/>
            <person name="Ramirez L."/>
            <person name="Alfaro M."/>
            <person name="Sun H."/>
            <person name="Tritt A."/>
            <person name="Yoshinaga Y."/>
            <person name="Zwiers L.-H."/>
            <person name="Turgeon B."/>
            <person name="Goodwin S."/>
            <person name="Spatafora J."/>
            <person name="Crous P."/>
            <person name="Grigoriev I."/>
        </authorList>
    </citation>
    <scope>NUCLEOTIDE SEQUENCE</scope>
    <source>
        <strain evidence="5">CBS 110217</strain>
    </source>
</reference>
<feature type="chain" id="PRO_5040435976" description="CBM1 domain-containing protein" evidence="3">
    <location>
        <begin position="20"/>
        <end position="143"/>
    </location>
</feature>
<proteinExistence type="predicted"/>
<dbReference type="GO" id="GO:0030248">
    <property type="term" value="F:cellulose binding"/>
    <property type="evidence" value="ECO:0007669"/>
    <property type="project" value="InterPro"/>
</dbReference>
<organism evidence="5 6">
    <name type="scientific">Setomelanomma holmii</name>
    <dbReference type="NCBI Taxonomy" id="210430"/>
    <lineage>
        <taxon>Eukaryota</taxon>
        <taxon>Fungi</taxon>
        <taxon>Dikarya</taxon>
        <taxon>Ascomycota</taxon>
        <taxon>Pezizomycotina</taxon>
        <taxon>Dothideomycetes</taxon>
        <taxon>Pleosporomycetidae</taxon>
        <taxon>Pleosporales</taxon>
        <taxon>Pleosporineae</taxon>
        <taxon>Phaeosphaeriaceae</taxon>
        <taxon>Setomelanomma</taxon>
    </lineage>
</organism>
<evidence type="ECO:0000256" key="2">
    <source>
        <dbReference type="SAM" id="MobiDB-lite"/>
    </source>
</evidence>
<feature type="compositionally biased region" description="Low complexity" evidence="2">
    <location>
        <begin position="46"/>
        <end position="57"/>
    </location>
</feature>
<dbReference type="AlphaFoldDB" id="A0A9P4LLC4"/>
<feature type="compositionally biased region" description="Low complexity" evidence="2">
    <location>
        <begin position="71"/>
        <end position="83"/>
    </location>
</feature>
<keyword evidence="1 3" id="KW-0732">Signal</keyword>
<dbReference type="InterPro" id="IPR000254">
    <property type="entry name" value="CBD"/>
</dbReference>
<feature type="signal peptide" evidence="3">
    <location>
        <begin position="1"/>
        <end position="19"/>
    </location>
</feature>
<dbReference type="SUPFAM" id="SSF57180">
    <property type="entry name" value="Cellulose-binding domain"/>
    <property type="match status" value="1"/>
</dbReference>
<dbReference type="Pfam" id="PF00734">
    <property type="entry name" value="CBM_1"/>
    <property type="match status" value="1"/>
</dbReference>
<dbReference type="GO" id="GO:0005576">
    <property type="term" value="C:extracellular region"/>
    <property type="evidence" value="ECO:0007669"/>
    <property type="project" value="InterPro"/>
</dbReference>
<comment type="caution">
    <text evidence="5">The sequence shown here is derived from an EMBL/GenBank/DDBJ whole genome shotgun (WGS) entry which is preliminary data.</text>
</comment>
<evidence type="ECO:0000313" key="6">
    <source>
        <dbReference type="Proteomes" id="UP000799777"/>
    </source>
</evidence>
<gene>
    <name evidence="5" type="ORF">EK21DRAFT_113297</name>
</gene>
<dbReference type="OrthoDB" id="2119228at2759"/>
<evidence type="ECO:0000256" key="3">
    <source>
        <dbReference type="SAM" id="SignalP"/>
    </source>
</evidence>
<protein>
    <recommendedName>
        <fullName evidence="4">CBM1 domain-containing protein</fullName>
    </recommendedName>
</protein>
<keyword evidence="6" id="KW-1185">Reference proteome</keyword>
<accession>A0A9P4LLC4</accession>
<dbReference type="GO" id="GO:0005975">
    <property type="term" value="P:carbohydrate metabolic process"/>
    <property type="evidence" value="ECO:0007669"/>
    <property type="project" value="InterPro"/>
</dbReference>
<dbReference type="EMBL" id="ML978205">
    <property type="protein sequence ID" value="KAF2029070.1"/>
    <property type="molecule type" value="Genomic_DNA"/>
</dbReference>
<dbReference type="InterPro" id="IPR035971">
    <property type="entry name" value="CBD_sf"/>
</dbReference>
<dbReference type="Proteomes" id="UP000799777">
    <property type="component" value="Unassembled WGS sequence"/>
</dbReference>
<dbReference type="SMART" id="SM00236">
    <property type="entry name" value="fCBD"/>
    <property type="match status" value="1"/>
</dbReference>
<evidence type="ECO:0000259" key="4">
    <source>
        <dbReference type="PROSITE" id="PS51164"/>
    </source>
</evidence>